<feature type="chain" id="PRO_5044876809" evidence="2">
    <location>
        <begin position="27"/>
        <end position="240"/>
    </location>
</feature>
<evidence type="ECO:0000256" key="2">
    <source>
        <dbReference type="SAM" id="SignalP"/>
    </source>
</evidence>
<dbReference type="Proteomes" id="UP001630127">
    <property type="component" value="Unassembled WGS sequence"/>
</dbReference>
<keyword evidence="4" id="KW-1185">Reference proteome</keyword>
<evidence type="ECO:0000313" key="4">
    <source>
        <dbReference type="Proteomes" id="UP001630127"/>
    </source>
</evidence>
<protein>
    <submittedName>
        <fullName evidence="3">Uncharacterized protein</fullName>
    </submittedName>
</protein>
<dbReference type="EMBL" id="JBJUIK010000001">
    <property type="protein sequence ID" value="KAL3537316.1"/>
    <property type="molecule type" value="Genomic_DNA"/>
</dbReference>
<reference evidence="3 4" key="1">
    <citation type="submission" date="2024-11" db="EMBL/GenBank/DDBJ databases">
        <title>A near-complete genome assembly of Cinchona calisaya.</title>
        <authorList>
            <person name="Lian D.C."/>
            <person name="Zhao X.W."/>
            <person name="Wei L."/>
        </authorList>
    </citation>
    <scope>NUCLEOTIDE SEQUENCE [LARGE SCALE GENOMIC DNA]</scope>
    <source>
        <tissue evidence="3">Nenye</tissue>
    </source>
</reference>
<name>A0ABD3B1J5_9GENT</name>
<dbReference type="AlphaFoldDB" id="A0ABD3B1J5"/>
<organism evidence="3 4">
    <name type="scientific">Cinchona calisaya</name>
    <dbReference type="NCBI Taxonomy" id="153742"/>
    <lineage>
        <taxon>Eukaryota</taxon>
        <taxon>Viridiplantae</taxon>
        <taxon>Streptophyta</taxon>
        <taxon>Embryophyta</taxon>
        <taxon>Tracheophyta</taxon>
        <taxon>Spermatophyta</taxon>
        <taxon>Magnoliopsida</taxon>
        <taxon>eudicotyledons</taxon>
        <taxon>Gunneridae</taxon>
        <taxon>Pentapetalae</taxon>
        <taxon>asterids</taxon>
        <taxon>lamiids</taxon>
        <taxon>Gentianales</taxon>
        <taxon>Rubiaceae</taxon>
        <taxon>Cinchonoideae</taxon>
        <taxon>Cinchoneae</taxon>
        <taxon>Cinchona</taxon>
    </lineage>
</organism>
<keyword evidence="2" id="KW-0732">Signal</keyword>
<gene>
    <name evidence="3" type="ORF">ACH5RR_000682</name>
</gene>
<feature type="signal peptide" evidence="2">
    <location>
        <begin position="1"/>
        <end position="26"/>
    </location>
</feature>
<proteinExistence type="predicted"/>
<evidence type="ECO:0000256" key="1">
    <source>
        <dbReference type="SAM" id="MobiDB-lite"/>
    </source>
</evidence>
<comment type="caution">
    <text evidence="3">The sequence shown here is derived from an EMBL/GenBank/DDBJ whole genome shotgun (WGS) entry which is preliminary data.</text>
</comment>
<accession>A0ABD3B1J5</accession>
<feature type="region of interest" description="Disordered" evidence="1">
    <location>
        <begin position="175"/>
        <end position="202"/>
    </location>
</feature>
<sequence>MRNCQTSVFSADALAILKSLVISVEALAILKNPINNGQKVLQIMMNHNLEVGRRLIMAKLKGLIKRLFLFFEQEEWISNSFLNAHQEDGNLATEEVRRKKMDGTLTPTTVGVIEATPSCSTFKPPNVPVIPSQIAALHPDQESDLEFGKPKWLAPDEVTINCTYMGNMKKARKLGSSEEATESHAVNSVSTRVKELKRSSRKPKILPLSMRKQCNEITNQMQVDEIQQKRKFSMEDLRQW</sequence>
<evidence type="ECO:0000313" key="3">
    <source>
        <dbReference type="EMBL" id="KAL3537316.1"/>
    </source>
</evidence>